<evidence type="ECO:0000256" key="13">
    <source>
        <dbReference type="ARBA" id="ARBA00023136"/>
    </source>
</evidence>
<sequence length="432" mass="49941">MDQLAVPEGYFTSGAMEDWGLVTYREAYLFYYGNATTITYKQYMNTIVSHEFSHQWFGDLVSPLWWSYIWLNEGFATYFEFKTVEVMEPTWEMMEQFIIKSSQYAMISDSSATTRHMNQDAQTPTAISGLFDRVAYDKAGAVIHQLETIVTYDNFMNGLNIYLNNKSFGNAQPSDLYNGIQAAVDASGYRIADDLTVAEIMETWTENAGYPVLTVERNYNDGSVNFSQSRFILRSSANVTTSNLWFIPINTATRSNYNFQNFNIEFFLTEQNAVKNLNLVPGEWLLVNKGERGYYRVNYDERNWRLLTDYLNSNDYSQISKTSRAQLIDDSFNLARSGRLRYEIPLNLMSLFSRDTDYIPYYAFLTDLDYVDTVLTATDQYDDFKVFNGFLPSACTRRLPLKATGCRKQENRTGRSYFMENLSSLIITNLGR</sequence>
<dbReference type="GO" id="GO:0042277">
    <property type="term" value="F:peptide binding"/>
    <property type="evidence" value="ECO:0007669"/>
    <property type="project" value="TreeGrafter"/>
</dbReference>
<feature type="domain" description="ERAP1-like C-terminal" evidence="17">
    <location>
        <begin position="284"/>
        <end position="391"/>
    </location>
</feature>
<dbReference type="InterPro" id="IPR001930">
    <property type="entry name" value="Peptidase_M1"/>
</dbReference>
<evidence type="ECO:0000256" key="10">
    <source>
        <dbReference type="ARBA" id="ARBA00022801"/>
    </source>
</evidence>
<evidence type="ECO:0000256" key="9">
    <source>
        <dbReference type="ARBA" id="ARBA00022729"/>
    </source>
</evidence>
<evidence type="ECO:0000256" key="5">
    <source>
        <dbReference type="ARBA" id="ARBA00022475"/>
    </source>
</evidence>
<keyword evidence="7" id="KW-0645">Protease</keyword>
<dbReference type="GO" id="GO:0070006">
    <property type="term" value="F:metalloaminopeptidase activity"/>
    <property type="evidence" value="ECO:0007669"/>
    <property type="project" value="TreeGrafter"/>
</dbReference>
<keyword evidence="11" id="KW-0862">Zinc</keyword>
<comment type="subcellular location">
    <subcellularLocation>
        <location evidence="2">Cell membrane</location>
        <topology evidence="2">Lipid-anchor</topology>
        <topology evidence="2">GPI-anchor</topology>
    </subcellularLocation>
</comment>
<evidence type="ECO:0000256" key="14">
    <source>
        <dbReference type="ARBA" id="ARBA00023180"/>
    </source>
</evidence>
<dbReference type="PANTHER" id="PTHR11533">
    <property type="entry name" value="PROTEASE M1 ZINC METALLOPROTEASE"/>
    <property type="match status" value="1"/>
</dbReference>
<keyword evidence="15" id="KW-0449">Lipoprotein</keyword>
<keyword evidence="12" id="KW-0482">Metalloprotease</keyword>
<evidence type="ECO:0000256" key="8">
    <source>
        <dbReference type="ARBA" id="ARBA00022723"/>
    </source>
</evidence>
<dbReference type="Pfam" id="PF01433">
    <property type="entry name" value="Peptidase_M1"/>
    <property type="match status" value="1"/>
</dbReference>
<dbReference type="Gene3D" id="1.10.390.10">
    <property type="entry name" value="Neutral Protease Domain 2"/>
    <property type="match status" value="1"/>
</dbReference>
<keyword evidence="9" id="KW-0732">Signal</keyword>
<evidence type="ECO:0000256" key="3">
    <source>
        <dbReference type="ARBA" id="ARBA00010136"/>
    </source>
</evidence>
<comment type="similarity">
    <text evidence="3">Belongs to the peptidase M1 family.</text>
</comment>
<keyword evidence="13" id="KW-0472">Membrane</keyword>
<keyword evidence="14" id="KW-0325">Glycoprotein</keyword>
<evidence type="ECO:0000256" key="12">
    <source>
        <dbReference type="ARBA" id="ARBA00023049"/>
    </source>
</evidence>
<dbReference type="GO" id="GO:0098552">
    <property type="term" value="C:side of membrane"/>
    <property type="evidence" value="ECO:0007669"/>
    <property type="project" value="UniProtKB-KW"/>
</dbReference>
<evidence type="ECO:0000313" key="18">
    <source>
        <dbReference type="Proteomes" id="UP000192223"/>
    </source>
</evidence>
<dbReference type="GO" id="GO:0006508">
    <property type="term" value="P:proteolysis"/>
    <property type="evidence" value="ECO:0007669"/>
    <property type="project" value="UniProtKB-KW"/>
</dbReference>
<dbReference type="InterPro" id="IPR050344">
    <property type="entry name" value="Peptidase_M1_aminopeptidases"/>
</dbReference>
<dbReference type="InterPro" id="IPR024571">
    <property type="entry name" value="ERAP1-like_C_dom"/>
</dbReference>
<dbReference type="GO" id="GO:0005886">
    <property type="term" value="C:plasma membrane"/>
    <property type="evidence" value="ECO:0007669"/>
    <property type="project" value="UniProtKB-SubCell"/>
</dbReference>
<evidence type="ECO:0000256" key="11">
    <source>
        <dbReference type="ARBA" id="ARBA00022833"/>
    </source>
</evidence>
<organism evidence="18 19">
    <name type="scientific">Agrilus planipennis</name>
    <name type="common">Emerald ash borer</name>
    <name type="synonym">Agrilus marcopoli</name>
    <dbReference type="NCBI Taxonomy" id="224129"/>
    <lineage>
        <taxon>Eukaryota</taxon>
        <taxon>Metazoa</taxon>
        <taxon>Ecdysozoa</taxon>
        <taxon>Arthropoda</taxon>
        <taxon>Hexapoda</taxon>
        <taxon>Insecta</taxon>
        <taxon>Pterygota</taxon>
        <taxon>Neoptera</taxon>
        <taxon>Endopterygota</taxon>
        <taxon>Coleoptera</taxon>
        <taxon>Polyphaga</taxon>
        <taxon>Elateriformia</taxon>
        <taxon>Buprestoidea</taxon>
        <taxon>Buprestidae</taxon>
        <taxon>Agrilinae</taxon>
        <taxon>Agrilus</taxon>
    </lineage>
</organism>
<dbReference type="Gene3D" id="2.60.40.1910">
    <property type="match status" value="1"/>
</dbReference>
<dbReference type="GO" id="GO:0043171">
    <property type="term" value="P:peptide catabolic process"/>
    <property type="evidence" value="ECO:0007669"/>
    <property type="project" value="TreeGrafter"/>
</dbReference>
<dbReference type="Gene3D" id="1.25.50.20">
    <property type="match status" value="1"/>
</dbReference>
<dbReference type="KEGG" id="apln:108734682"/>
<dbReference type="RefSeq" id="XP_025832085.1">
    <property type="nucleotide sequence ID" value="XM_025976300.1"/>
</dbReference>
<dbReference type="FunFam" id="2.60.40.1910:FF:000008">
    <property type="entry name" value="Aminopeptidase"/>
    <property type="match status" value="1"/>
</dbReference>
<gene>
    <name evidence="19" type="primary">LOC108734682</name>
</gene>
<keyword evidence="18" id="KW-1185">Reference proteome</keyword>
<accession>A0A7F5R7Z5</accession>
<keyword evidence="6" id="KW-0336">GPI-anchor</keyword>
<dbReference type="GO" id="GO:0005615">
    <property type="term" value="C:extracellular space"/>
    <property type="evidence" value="ECO:0007669"/>
    <property type="project" value="TreeGrafter"/>
</dbReference>
<proteinExistence type="inferred from homology"/>
<name>A0A7F5R7Z5_AGRPL</name>
<dbReference type="GO" id="GO:0005737">
    <property type="term" value="C:cytoplasm"/>
    <property type="evidence" value="ECO:0007669"/>
    <property type="project" value="TreeGrafter"/>
</dbReference>
<dbReference type="PRINTS" id="PR00756">
    <property type="entry name" value="ALADIPTASE"/>
</dbReference>
<evidence type="ECO:0000313" key="19">
    <source>
        <dbReference type="RefSeq" id="XP_025832085.1"/>
    </source>
</evidence>
<dbReference type="AlphaFoldDB" id="A0A7F5R7Z5"/>
<dbReference type="InParanoid" id="A0A7F5R7Z5"/>
<protein>
    <submittedName>
        <fullName evidence="19">Aminopeptidase N-like</fullName>
    </submittedName>
</protein>
<dbReference type="OrthoDB" id="510539at2759"/>
<dbReference type="InterPro" id="IPR014782">
    <property type="entry name" value="Peptidase_M1_dom"/>
</dbReference>
<dbReference type="GeneID" id="108734682"/>
<evidence type="ECO:0000259" key="16">
    <source>
        <dbReference type="Pfam" id="PF01433"/>
    </source>
</evidence>
<dbReference type="PANTHER" id="PTHR11533:SF290">
    <property type="entry name" value="AMINOPEPTIDASE"/>
    <property type="match status" value="1"/>
</dbReference>
<evidence type="ECO:0000256" key="4">
    <source>
        <dbReference type="ARBA" id="ARBA00022438"/>
    </source>
</evidence>
<dbReference type="Pfam" id="PF11838">
    <property type="entry name" value="ERAP1_C"/>
    <property type="match status" value="1"/>
</dbReference>
<evidence type="ECO:0000256" key="1">
    <source>
        <dbReference type="ARBA" id="ARBA00001947"/>
    </source>
</evidence>
<keyword evidence="5" id="KW-1003">Cell membrane</keyword>
<reference evidence="19" key="1">
    <citation type="submission" date="2025-08" db="UniProtKB">
        <authorList>
            <consortium name="RefSeq"/>
        </authorList>
    </citation>
    <scope>IDENTIFICATION</scope>
    <source>
        <tissue evidence="19">Entire body</tissue>
    </source>
</reference>
<dbReference type="GO" id="GO:0008270">
    <property type="term" value="F:zinc ion binding"/>
    <property type="evidence" value="ECO:0007669"/>
    <property type="project" value="InterPro"/>
</dbReference>
<dbReference type="FunFam" id="1.10.390.10:FF:000013">
    <property type="entry name" value="Aminopeptidase N"/>
    <property type="match status" value="1"/>
</dbReference>
<feature type="domain" description="Peptidase M1 membrane alanine aminopeptidase" evidence="16">
    <location>
        <begin position="1"/>
        <end position="204"/>
    </location>
</feature>
<comment type="cofactor">
    <cofactor evidence="1">
        <name>Zn(2+)</name>
        <dbReference type="ChEBI" id="CHEBI:29105"/>
    </cofactor>
</comment>
<evidence type="ECO:0000256" key="15">
    <source>
        <dbReference type="ARBA" id="ARBA00023288"/>
    </source>
</evidence>
<evidence type="ECO:0000256" key="7">
    <source>
        <dbReference type="ARBA" id="ARBA00022670"/>
    </source>
</evidence>
<evidence type="ECO:0000259" key="17">
    <source>
        <dbReference type="Pfam" id="PF11838"/>
    </source>
</evidence>
<keyword evidence="8" id="KW-0479">Metal-binding</keyword>
<dbReference type="SUPFAM" id="SSF55486">
    <property type="entry name" value="Metalloproteases ('zincins'), catalytic domain"/>
    <property type="match status" value="1"/>
</dbReference>
<evidence type="ECO:0000256" key="6">
    <source>
        <dbReference type="ARBA" id="ARBA00022622"/>
    </source>
</evidence>
<keyword evidence="10" id="KW-0378">Hydrolase</keyword>
<keyword evidence="4" id="KW-0031">Aminopeptidase</keyword>
<evidence type="ECO:0000256" key="2">
    <source>
        <dbReference type="ARBA" id="ARBA00004609"/>
    </source>
</evidence>
<dbReference type="InterPro" id="IPR027268">
    <property type="entry name" value="Peptidase_M4/M1_CTD_sf"/>
</dbReference>
<dbReference type="Proteomes" id="UP000192223">
    <property type="component" value="Unplaced"/>
</dbReference>